<comment type="catalytic activity">
    <reaction evidence="1">
        <text>L-glutamyl-[protein] + S-adenosyl-L-methionine = [protein]-L-glutamate 5-O-methyl ester + S-adenosyl-L-homocysteine</text>
        <dbReference type="Rhea" id="RHEA:24452"/>
        <dbReference type="Rhea" id="RHEA-COMP:10208"/>
        <dbReference type="Rhea" id="RHEA-COMP:10311"/>
        <dbReference type="ChEBI" id="CHEBI:29973"/>
        <dbReference type="ChEBI" id="CHEBI:57856"/>
        <dbReference type="ChEBI" id="CHEBI:59789"/>
        <dbReference type="ChEBI" id="CHEBI:82795"/>
        <dbReference type="EC" id="2.1.1.80"/>
    </reaction>
</comment>
<evidence type="ECO:0000313" key="7">
    <source>
        <dbReference type="EMBL" id="KKM45446.1"/>
    </source>
</evidence>
<dbReference type="GO" id="GO:0032259">
    <property type="term" value="P:methylation"/>
    <property type="evidence" value="ECO:0007669"/>
    <property type="project" value="UniProtKB-KW"/>
</dbReference>
<accession>A0A0F9J8J6</accession>
<dbReference type="PANTHER" id="PTHR24422">
    <property type="entry name" value="CHEMOTAXIS PROTEIN METHYLTRANSFERASE"/>
    <property type="match status" value="1"/>
</dbReference>
<keyword evidence="3" id="KW-0489">Methyltransferase</keyword>
<dbReference type="SUPFAM" id="SSF53335">
    <property type="entry name" value="S-adenosyl-L-methionine-dependent methyltransferases"/>
    <property type="match status" value="1"/>
</dbReference>
<feature type="domain" description="CheR-type methyltransferase" evidence="6">
    <location>
        <begin position="4"/>
        <end position="280"/>
    </location>
</feature>
<dbReference type="SUPFAM" id="SSF47757">
    <property type="entry name" value="Chemotaxis receptor methyltransferase CheR, N-terminal domain"/>
    <property type="match status" value="1"/>
</dbReference>
<dbReference type="EMBL" id="LAZR01012055">
    <property type="protein sequence ID" value="KKM45446.1"/>
    <property type="molecule type" value="Genomic_DNA"/>
</dbReference>
<dbReference type="InterPro" id="IPR050903">
    <property type="entry name" value="Bact_Chemotaxis_MeTrfase"/>
</dbReference>
<evidence type="ECO:0000256" key="1">
    <source>
        <dbReference type="ARBA" id="ARBA00001541"/>
    </source>
</evidence>
<dbReference type="Gene3D" id="1.10.155.10">
    <property type="entry name" value="Chemotaxis receptor methyltransferase CheR, N-terminal domain"/>
    <property type="match status" value="1"/>
</dbReference>
<dbReference type="PRINTS" id="PR00996">
    <property type="entry name" value="CHERMTFRASE"/>
</dbReference>
<evidence type="ECO:0000256" key="2">
    <source>
        <dbReference type="ARBA" id="ARBA00012534"/>
    </source>
</evidence>
<dbReference type="InterPro" id="IPR022642">
    <property type="entry name" value="CheR_C"/>
</dbReference>
<dbReference type="InterPro" id="IPR000780">
    <property type="entry name" value="CheR_MeTrfase"/>
</dbReference>
<dbReference type="SMART" id="SM00138">
    <property type="entry name" value="MeTrc"/>
    <property type="match status" value="1"/>
</dbReference>
<dbReference type="Gene3D" id="3.40.50.150">
    <property type="entry name" value="Vaccinia Virus protein VP39"/>
    <property type="match status" value="1"/>
</dbReference>
<gene>
    <name evidence="7" type="ORF">LCGC14_1560850</name>
</gene>
<dbReference type="EC" id="2.1.1.80" evidence="2"/>
<keyword evidence="4" id="KW-0808">Transferase</keyword>
<dbReference type="InterPro" id="IPR026024">
    <property type="entry name" value="Chemotaxis_MeTrfase_CheR"/>
</dbReference>
<dbReference type="GO" id="GO:0008983">
    <property type="term" value="F:protein-glutamate O-methyltransferase activity"/>
    <property type="evidence" value="ECO:0007669"/>
    <property type="project" value="UniProtKB-EC"/>
</dbReference>
<protein>
    <recommendedName>
        <fullName evidence="2">protein-glutamate O-methyltransferase</fullName>
        <ecNumber evidence="2">2.1.1.80</ecNumber>
    </recommendedName>
</protein>
<dbReference type="InterPro" id="IPR029063">
    <property type="entry name" value="SAM-dependent_MTases_sf"/>
</dbReference>
<comment type="caution">
    <text evidence="7">The sequence shown here is derived from an EMBL/GenBank/DDBJ whole genome shotgun (WGS) entry which is preliminary data.</text>
</comment>
<dbReference type="CDD" id="cd02440">
    <property type="entry name" value="AdoMet_MTases"/>
    <property type="match status" value="1"/>
</dbReference>
<name>A0A0F9J8J6_9ZZZZ</name>
<proteinExistence type="predicted"/>
<dbReference type="PIRSF" id="PIRSF000410">
    <property type="entry name" value="CheR"/>
    <property type="match status" value="1"/>
</dbReference>
<sequence>MTVGMLQIEELAEAQFSEISVLVKELCGINLHQGKKELVKARLNKRLRTLGMPSYDAYIDFVRNDASGAELTMMLDALSTNLTGFFREPDHFDHLRDHVLTQWARGGDRTKPLRIWSAGCSSGEEPYTIAISVCEKLADRPFSDAKILATDLSTRVLAAGRKGVYPGERLQAVPPQLRAKHFTCVETRPDKLFRVNDTLRRLVHFAKLNLMDPWPMRGPFDAIFCRNVMIYFDKDTQGRLVQRFWQLLAPRGRMFIGHSESLAGVRHRFRYVQPTVYEKT</sequence>
<keyword evidence="5" id="KW-0949">S-adenosyl-L-methionine</keyword>
<dbReference type="AlphaFoldDB" id="A0A0F9J8J6"/>
<dbReference type="InterPro" id="IPR022641">
    <property type="entry name" value="CheR_N"/>
</dbReference>
<evidence type="ECO:0000256" key="4">
    <source>
        <dbReference type="ARBA" id="ARBA00022679"/>
    </source>
</evidence>
<dbReference type="PANTHER" id="PTHR24422:SF19">
    <property type="entry name" value="CHEMOTAXIS PROTEIN METHYLTRANSFERASE"/>
    <property type="match status" value="1"/>
</dbReference>
<dbReference type="Pfam" id="PF01739">
    <property type="entry name" value="CheR"/>
    <property type="match status" value="1"/>
</dbReference>
<organism evidence="7">
    <name type="scientific">marine sediment metagenome</name>
    <dbReference type="NCBI Taxonomy" id="412755"/>
    <lineage>
        <taxon>unclassified sequences</taxon>
        <taxon>metagenomes</taxon>
        <taxon>ecological metagenomes</taxon>
    </lineage>
</organism>
<dbReference type="InterPro" id="IPR036804">
    <property type="entry name" value="CheR_N_sf"/>
</dbReference>
<evidence type="ECO:0000259" key="6">
    <source>
        <dbReference type="PROSITE" id="PS50123"/>
    </source>
</evidence>
<dbReference type="PROSITE" id="PS50123">
    <property type="entry name" value="CHER"/>
    <property type="match status" value="1"/>
</dbReference>
<evidence type="ECO:0000256" key="3">
    <source>
        <dbReference type="ARBA" id="ARBA00022603"/>
    </source>
</evidence>
<evidence type="ECO:0000256" key="5">
    <source>
        <dbReference type="ARBA" id="ARBA00022691"/>
    </source>
</evidence>
<reference evidence="7" key="1">
    <citation type="journal article" date="2015" name="Nature">
        <title>Complex archaea that bridge the gap between prokaryotes and eukaryotes.</title>
        <authorList>
            <person name="Spang A."/>
            <person name="Saw J.H."/>
            <person name="Jorgensen S.L."/>
            <person name="Zaremba-Niedzwiedzka K."/>
            <person name="Martijn J."/>
            <person name="Lind A.E."/>
            <person name="van Eijk R."/>
            <person name="Schleper C."/>
            <person name="Guy L."/>
            <person name="Ettema T.J."/>
        </authorList>
    </citation>
    <scope>NUCLEOTIDE SEQUENCE</scope>
</reference>
<dbReference type="Pfam" id="PF03705">
    <property type="entry name" value="CheR_N"/>
    <property type="match status" value="1"/>
</dbReference>